<dbReference type="Gene3D" id="3.60.21.10">
    <property type="match status" value="1"/>
</dbReference>
<dbReference type="GO" id="GO:0005975">
    <property type="term" value="P:carbohydrate metabolic process"/>
    <property type="evidence" value="ECO:0007669"/>
    <property type="project" value="UniProtKB-ARBA"/>
</dbReference>
<keyword evidence="4" id="KW-1185">Reference proteome</keyword>
<dbReference type="GO" id="GO:0004553">
    <property type="term" value="F:hydrolase activity, hydrolyzing O-glycosyl compounds"/>
    <property type="evidence" value="ECO:0007669"/>
    <property type="project" value="UniProtKB-ARBA"/>
</dbReference>
<dbReference type="InterPro" id="IPR029052">
    <property type="entry name" value="Metallo-depent_PP-like"/>
</dbReference>
<gene>
    <name evidence="3" type="ORF">HGP29_11055</name>
</gene>
<dbReference type="InterPro" id="IPR001791">
    <property type="entry name" value="Laminin_G"/>
</dbReference>
<evidence type="ECO:0000259" key="2">
    <source>
        <dbReference type="PROSITE" id="PS50025"/>
    </source>
</evidence>
<keyword evidence="1" id="KW-0732">Signal</keyword>
<dbReference type="PROSITE" id="PS50025">
    <property type="entry name" value="LAM_G_DOMAIN"/>
    <property type="match status" value="1"/>
</dbReference>
<dbReference type="SUPFAM" id="SSF49899">
    <property type="entry name" value="Concanavalin A-like lectins/glucanases"/>
    <property type="match status" value="1"/>
</dbReference>
<feature type="chain" id="PRO_5031197224" description="Laminin G domain-containing protein" evidence="1">
    <location>
        <begin position="22"/>
        <end position="647"/>
    </location>
</feature>
<evidence type="ECO:0000256" key="1">
    <source>
        <dbReference type="SAM" id="SignalP"/>
    </source>
</evidence>
<evidence type="ECO:0000313" key="3">
    <source>
        <dbReference type="EMBL" id="NLR91749.1"/>
    </source>
</evidence>
<dbReference type="Proteomes" id="UP000585050">
    <property type="component" value="Unassembled WGS sequence"/>
</dbReference>
<protein>
    <recommendedName>
        <fullName evidence="2">Laminin G domain-containing protein</fullName>
    </recommendedName>
</protein>
<sequence length="647" mass="73119">MKRNTLTLIFTALLLSINTFAQETTPKWRFINIPDYHNAEGFTRIWNKSKDPAFKNAREERIASQMTSFREMKNAHGGELVILPGDTNGGHWYKAKYLNAFKSYPAYADYTEKDVIIESSRLCYQGLKDIVYGVGYQEFLVAVGDHELGDNPWRKNSKVVKNLPHFREGFAKVFTLDEKGNSRFTKKIGKADARPIGTKYEHTSNAIQYKNILFVTIDMFRFDGADINLGDEGTVEGDITGEHLKWFEAVLSEAQKEKSIKHIIVQSHLPIIYPVRKYASSGMLVSRHAEEKVLNLLRKYHVDLYLAGEVHMNTVTKDDKSDLIQFVGRGNDLSNLTAVDVEDNKLSLVAYHKNGDQLGTLTIDKSNTNTTVASSGLLAPISPQKIQIHWSFDKKIPANKFKFSVTGNYPNQAKDKVHFKGITSPVAYLNDGDFEYDYSLLGASSKIEKGIIDNAIRIDENSKLFVLPIGPIAKGYERTISLWLKTNADGRRIIFNSNSYWGKGQFYNISINEGQLELALKSDIYTVTTNQKINDGKWHHVAVVVPQYGATLNDNLLYVDGKLISERNTKGGNSKVNTSQANWMSIATQMKKHKSNLRETMNMQNFKGLLDDVSMWTRALNHEEIQQIYQSGLEGVSALELDKKLAQ</sequence>
<dbReference type="PANTHER" id="PTHR43143:SF1">
    <property type="entry name" value="SERINE_THREONINE-PROTEIN PHOSPHATASE CPPED1"/>
    <property type="match status" value="1"/>
</dbReference>
<dbReference type="InterPro" id="IPR051918">
    <property type="entry name" value="STPP_CPPED1"/>
</dbReference>
<dbReference type="Gene3D" id="2.60.120.200">
    <property type="match status" value="1"/>
</dbReference>
<name>A0A7X8SK67_9BACT</name>
<dbReference type="EMBL" id="JABAIL010000003">
    <property type="protein sequence ID" value="NLR91749.1"/>
    <property type="molecule type" value="Genomic_DNA"/>
</dbReference>
<comment type="caution">
    <text evidence="3">The sequence shown here is derived from an EMBL/GenBank/DDBJ whole genome shotgun (WGS) entry which is preliminary data.</text>
</comment>
<dbReference type="InterPro" id="IPR013320">
    <property type="entry name" value="ConA-like_dom_sf"/>
</dbReference>
<dbReference type="PANTHER" id="PTHR43143">
    <property type="entry name" value="METALLOPHOSPHOESTERASE, CALCINEURIN SUPERFAMILY"/>
    <property type="match status" value="1"/>
</dbReference>
<feature type="domain" description="Laminin G" evidence="2">
    <location>
        <begin position="453"/>
        <end position="636"/>
    </location>
</feature>
<dbReference type="RefSeq" id="WP_168882464.1">
    <property type="nucleotide sequence ID" value="NZ_JABAIL010000003.1"/>
</dbReference>
<dbReference type="AlphaFoldDB" id="A0A7X8SK67"/>
<proteinExistence type="predicted"/>
<dbReference type="Pfam" id="PF13385">
    <property type="entry name" value="Laminin_G_3"/>
    <property type="match status" value="1"/>
</dbReference>
<reference evidence="3 4" key="1">
    <citation type="submission" date="2020-04" db="EMBL/GenBank/DDBJ databases">
        <title>Flammeovirga sp. SR4, a novel species isolated from seawater.</title>
        <authorList>
            <person name="Wang X."/>
        </authorList>
    </citation>
    <scope>NUCLEOTIDE SEQUENCE [LARGE SCALE GENOMIC DNA]</scope>
    <source>
        <strain evidence="3 4">SR4</strain>
    </source>
</reference>
<feature type="signal peptide" evidence="1">
    <location>
        <begin position="1"/>
        <end position="21"/>
    </location>
</feature>
<organism evidence="3 4">
    <name type="scientific">Flammeovirga agarivorans</name>
    <dbReference type="NCBI Taxonomy" id="2726742"/>
    <lineage>
        <taxon>Bacteria</taxon>
        <taxon>Pseudomonadati</taxon>
        <taxon>Bacteroidota</taxon>
        <taxon>Cytophagia</taxon>
        <taxon>Cytophagales</taxon>
        <taxon>Flammeovirgaceae</taxon>
        <taxon>Flammeovirga</taxon>
    </lineage>
</organism>
<dbReference type="SUPFAM" id="SSF56300">
    <property type="entry name" value="Metallo-dependent phosphatases"/>
    <property type="match status" value="1"/>
</dbReference>
<evidence type="ECO:0000313" key="4">
    <source>
        <dbReference type="Proteomes" id="UP000585050"/>
    </source>
</evidence>
<accession>A0A7X8SK67</accession>